<dbReference type="AlphaFoldDB" id="A0A6J6WZI6"/>
<dbReference type="EMBL" id="CAFAAB010000123">
    <property type="protein sequence ID" value="CAB4789185.1"/>
    <property type="molecule type" value="Genomic_DNA"/>
</dbReference>
<protein>
    <submittedName>
        <fullName evidence="1">Unannotated protein</fullName>
    </submittedName>
</protein>
<evidence type="ECO:0000313" key="1">
    <source>
        <dbReference type="EMBL" id="CAB4789185.1"/>
    </source>
</evidence>
<name>A0A6J6WZI6_9ZZZZ</name>
<sequence>METQHGTHFPTHFVLFVGREQERHHGPGSSGGRFDDVRGIALVAGLVEVLQLGATGCRVGLQVKVGAIGNTFKFAPAPREEELNVGRTG</sequence>
<reference evidence="1" key="1">
    <citation type="submission" date="2020-05" db="EMBL/GenBank/DDBJ databases">
        <authorList>
            <person name="Chiriac C."/>
            <person name="Salcher M."/>
            <person name="Ghai R."/>
            <person name="Kavagutti S V."/>
        </authorList>
    </citation>
    <scope>NUCLEOTIDE SEQUENCE</scope>
</reference>
<accession>A0A6J6WZI6</accession>
<proteinExistence type="predicted"/>
<gene>
    <name evidence="1" type="ORF">UFOPK2958_01035</name>
</gene>
<organism evidence="1">
    <name type="scientific">freshwater metagenome</name>
    <dbReference type="NCBI Taxonomy" id="449393"/>
    <lineage>
        <taxon>unclassified sequences</taxon>
        <taxon>metagenomes</taxon>
        <taxon>ecological metagenomes</taxon>
    </lineage>
</organism>